<keyword evidence="3" id="KW-0963">Cytoplasm</keyword>
<keyword evidence="5" id="KW-0143">Chaperone</keyword>
<dbReference type="AlphaFoldDB" id="A0A7W8CPT3"/>
<dbReference type="GO" id="GO:0005829">
    <property type="term" value="C:cytosol"/>
    <property type="evidence" value="ECO:0007669"/>
    <property type="project" value="UniProtKB-SubCell"/>
</dbReference>
<comment type="similarity">
    <text evidence="2">Belongs to the FliS family.</text>
</comment>
<dbReference type="Gene3D" id="1.20.120.340">
    <property type="entry name" value="Flagellar protein FliS"/>
    <property type="match status" value="1"/>
</dbReference>
<protein>
    <submittedName>
        <fullName evidence="6">Flagellar protein FliS</fullName>
    </submittedName>
</protein>
<sequence>MATINPYQAYQQNSVMTASPQELTLMLYNGCLKFMKLAKKAMAENKIEEKHTNLIKAQAIIQELRHTLNMDIAMSEGLAQLYDFTYGKLIEANMKNDTAALEEAEGYILELRDTWKQAMGQLKNR</sequence>
<organism evidence="6 7">
    <name type="scientific">Planococcus koreensis</name>
    <dbReference type="NCBI Taxonomy" id="112331"/>
    <lineage>
        <taxon>Bacteria</taxon>
        <taxon>Bacillati</taxon>
        <taxon>Bacillota</taxon>
        <taxon>Bacilli</taxon>
        <taxon>Bacillales</taxon>
        <taxon>Caryophanaceae</taxon>
        <taxon>Planococcus</taxon>
    </lineage>
</organism>
<comment type="caution">
    <text evidence="6">The sequence shown here is derived from an EMBL/GenBank/DDBJ whole genome shotgun (WGS) entry which is preliminary data.</text>
</comment>
<dbReference type="RefSeq" id="WP_135504723.1">
    <property type="nucleotide sequence ID" value="NZ_JACHHE010000002.1"/>
</dbReference>
<comment type="subcellular location">
    <subcellularLocation>
        <location evidence="1">Cytoplasm</location>
        <location evidence="1">Cytosol</location>
    </subcellularLocation>
</comment>
<evidence type="ECO:0000256" key="2">
    <source>
        <dbReference type="ARBA" id="ARBA00008787"/>
    </source>
</evidence>
<dbReference type="GO" id="GO:0044780">
    <property type="term" value="P:bacterial-type flagellum assembly"/>
    <property type="evidence" value="ECO:0007669"/>
    <property type="project" value="InterPro"/>
</dbReference>
<dbReference type="Proteomes" id="UP000525923">
    <property type="component" value="Unassembled WGS sequence"/>
</dbReference>
<accession>A0A7W8CPT3</accession>
<evidence type="ECO:0000313" key="7">
    <source>
        <dbReference type="Proteomes" id="UP000525923"/>
    </source>
</evidence>
<dbReference type="EMBL" id="JACHHE010000002">
    <property type="protein sequence ID" value="MBB5179323.1"/>
    <property type="molecule type" value="Genomic_DNA"/>
</dbReference>
<keyword evidence="4" id="KW-1005">Bacterial flagellum biogenesis</keyword>
<dbReference type="SUPFAM" id="SSF101116">
    <property type="entry name" value="Flagellar export chaperone FliS"/>
    <property type="match status" value="1"/>
</dbReference>
<evidence type="ECO:0000256" key="4">
    <source>
        <dbReference type="ARBA" id="ARBA00022795"/>
    </source>
</evidence>
<keyword evidence="6" id="KW-0969">Cilium</keyword>
<dbReference type="InterPro" id="IPR003713">
    <property type="entry name" value="FliS"/>
</dbReference>
<evidence type="ECO:0000256" key="3">
    <source>
        <dbReference type="ARBA" id="ARBA00022490"/>
    </source>
</evidence>
<reference evidence="6 7" key="1">
    <citation type="submission" date="2020-08" db="EMBL/GenBank/DDBJ databases">
        <title>Genomic Encyclopedia of Type Strains, Phase IV (KMG-IV): sequencing the most valuable type-strain genomes for metagenomic binning, comparative biology and taxonomic classification.</title>
        <authorList>
            <person name="Goeker M."/>
        </authorList>
    </citation>
    <scope>NUCLEOTIDE SEQUENCE [LARGE SCALE GENOMIC DNA]</scope>
    <source>
        <strain evidence="6 7">DSM 15895</strain>
    </source>
</reference>
<dbReference type="OrthoDB" id="1524959at2"/>
<dbReference type="Pfam" id="PF02561">
    <property type="entry name" value="FliS"/>
    <property type="match status" value="1"/>
</dbReference>
<dbReference type="CDD" id="cd16098">
    <property type="entry name" value="FliS"/>
    <property type="match status" value="1"/>
</dbReference>
<keyword evidence="7" id="KW-1185">Reference proteome</keyword>
<keyword evidence="6" id="KW-0282">Flagellum</keyword>
<dbReference type="GO" id="GO:0071973">
    <property type="term" value="P:bacterial-type flagellum-dependent cell motility"/>
    <property type="evidence" value="ECO:0007669"/>
    <property type="project" value="TreeGrafter"/>
</dbReference>
<dbReference type="PANTHER" id="PTHR34773">
    <property type="entry name" value="FLAGELLAR SECRETION CHAPERONE FLIS"/>
    <property type="match status" value="1"/>
</dbReference>
<dbReference type="NCBIfam" id="TIGR00208">
    <property type="entry name" value="fliS"/>
    <property type="match status" value="1"/>
</dbReference>
<gene>
    <name evidence="6" type="ORF">HNQ44_000747</name>
</gene>
<name>A0A7W8CPT3_9BACL</name>
<evidence type="ECO:0000313" key="6">
    <source>
        <dbReference type="EMBL" id="MBB5179323.1"/>
    </source>
</evidence>
<dbReference type="PANTHER" id="PTHR34773:SF1">
    <property type="entry name" value="FLAGELLAR SECRETION CHAPERONE FLIS"/>
    <property type="match status" value="1"/>
</dbReference>
<dbReference type="InterPro" id="IPR036584">
    <property type="entry name" value="FliS_sf"/>
</dbReference>
<dbReference type="PIRSF" id="PIRSF039090">
    <property type="entry name" value="Flis"/>
    <property type="match status" value="1"/>
</dbReference>
<evidence type="ECO:0000256" key="1">
    <source>
        <dbReference type="ARBA" id="ARBA00004514"/>
    </source>
</evidence>
<evidence type="ECO:0000256" key="5">
    <source>
        <dbReference type="ARBA" id="ARBA00023186"/>
    </source>
</evidence>
<keyword evidence="6" id="KW-0966">Cell projection</keyword>
<proteinExistence type="inferred from homology"/>